<proteinExistence type="predicted"/>
<dbReference type="STRING" id="29529.SAMN04488122_6236"/>
<evidence type="ECO:0000313" key="3">
    <source>
        <dbReference type="Proteomes" id="UP000199310"/>
    </source>
</evidence>
<organism evidence="2 3">
    <name type="scientific">Chitinophaga arvensicola</name>
    <dbReference type="NCBI Taxonomy" id="29529"/>
    <lineage>
        <taxon>Bacteria</taxon>
        <taxon>Pseudomonadati</taxon>
        <taxon>Bacteroidota</taxon>
        <taxon>Chitinophagia</taxon>
        <taxon>Chitinophagales</taxon>
        <taxon>Chitinophagaceae</taxon>
        <taxon>Chitinophaga</taxon>
    </lineage>
</organism>
<keyword evidence="3" id="KW-1185">Reference proteome</keyword>
<keyword evidence="1" id="KW-0732">Signal</keyword>
<accession>A0A1I0SCH0</accession>
<evidence type="ECO:0008006" key="4">
    <source>
        <dbReference type="Google" id="ProtNLM"/>
    </source>
</evidence>
<name>A0A1I0SCH0_9BACT</name>
<evidence type="ECO:0000256" key="1">
    <source>
        <dbReference type="SAM" id="SignalP"/>
    </source>
</evidence>
<protein>
    <recommendedName>
        <fullName evidence="4">Long-chain fatty acid transport protein</fullName>
    </recommendedName>
</protein>
<dbReference type="OrthoDB" id="1491239at2"/>
<dbReference type="SUPFAM" id="SSF56935">
    <property type="entry name" value="Porins"/>
    <property type="match status" value="1"/>
</dbReference>
<dbReference type="AlphaFoldDB" id="A0A1I0SCH0"/>
<gene>
    <name evidence="2" type="ORF">SAMN04488122_6236</name>
</gene>
<feature type="signal peptide" evidence="1">
    <location>
        <begin position="1"/>
        <end position="21"/>
    </location>
</feature>
<dbReference type="EMBL" id="FOJG01000002">
    <property type="protein sequence ID" value="SEW54859.1"/>
    <property type="molecule type" value="Genomic_DNA"/>
</dbReference>
<sequence length="409" mass="45042">MRIKIYSSLVIILLCAATVKAQRGLNSIYSAYGIGDLETRDYSRNFGLGSTGIARRHSGYLNELNPASYSALPTQNFMFDVSLKAQQVNYTGTNISQSAGDINFKRAALGFKAASWWGIGAGITPFSTIDYKLLNQQFITGTGTPVTATTTGTGGFNRAYISNGFQLNKHFSVGVSTAFLFGPLNVTNYVGSDSTQTQHNKYGFKPNFTAGAQYTGKITKDWQLGIGGTYRFETKMKLQDKLNIVNQDGTVLYTKDGEPSWFTLPAEYGAGLSLTNGTITWVADYRHQLWNSLNEKGTTYRYQDGERYSTGLEYAIKRQYYNQSFEGAVLQAGFSYTKTPLVIGDTQISDVSGTLGVSLPNKNGQLRYYVGLEAGQRGATGGALVKETYVNAVFNFSLRDIWFFKRLAQ</sequence>
<dbReference type="Gene3D" id="2.40.160.60">
    <property type="entry name" value="Outer membrane protein transport protein (OMPP1/FadL/TodX)"/>
    <property type="match status" value="1"/>
</dbReference>
<dbReference type="Proteomes" id="UP000199310">
    <property type="component" value="Unassembled WGS sequence"/>
</dbReference>
<evidence type="ECO:0000313" key="2">
    <source>
        <dbReference type="EMBL" id="SEW54859.1"/>
    </source>
</evidence>
<feature type="chain" id="PRO_5011514867" description="Long-chain fatty acid transport protein" evidence="1">
    <location>
        <begin position="22"/>
        <end position="409"/>
    </location>
</feature>
<reference evidence="3" key="1">
    <citation type="submission" date="2016-10" db="EMBL/GenBank/DDBJ databases">
        <authorList>
            <person name="Varghese N."/>
            <person name="Submissions S."/>
        </authorList>
    </citation>
    <scope>NUCLEOTIDE SEQUENCE [LARGE SCALE GENOMIC DNA]</scope>
    <source>
        <strain evidence="3">DSM 3695</strain>
    </source>
</reference>
<dbReference type="RefSeq" id="WP_143059305.1">
    <property type="nucleotide sequence ID" value="NZ_FOJG01000002.1"/>
</dbReference>